<evidence type="ECO:0000256" key="3">
    <source>
        <dbReference type="ARBA" id="ARBA00022989"/>
    </source>
</evidence>
<feature type="transmembrane region" description="Helical" evidence="5">
    <location>
        <begin position="268"/>
        <end position="291"/>
    </location>
</feature>
<feature type="transmembrane region" description="Helical" evidence="5">
    <location>
        <begin position="67"/>
        <end position="94"/>
    </location>
</feature>
<dbReference type="GO" id="GO:0008273">
    <property type="term" value="F:calcium, potassium:sodium antiporter activity"/>
    <property type="evidence" value="ECO:0007669"/>
    <property type="project" value="TreeGrafter"/>
</dbReference>
<feature type="transmembrane region" description="Helical" evidence="5">
    <location>
        <begin position="106"/>
        <end position="124"/>
    </location>
</feature>
<comment type="caution">
    <text evidence="7">The sequence shown here is derived from an EMBL/GenBank/DDBJ whole genome shotgun (WGS) entry which is preliminary data.</text>
</comment>
<keyword evidence="4 5" id="KW-0472">Membrane</keyword>
<dbReference type="NCBIfam" id="TIGR00367">
    <property type="entry name" value="calcium/sodium antiporter"/>
    <property type="match status" value="1"/>
</dbReference>
<sequence length="320" mass="34687">MLTYILFIVGFVLLIKGADLLVNGSSSLAKKFHIPEIVIGLTIVSFGTSLPELIVNILAALQGSTDIGLGTIIGSNISNIALVLGITAVILPLAVKRATAWKEIPFSILATVILMLVINDPFFNSAAPAMISRIDGIILLIFFVLFVLYTINIFVKHKTLEVDDEQKQSRKGFNIFVMIMAGLVALFYGGQWVVDGAVKIANLFGISEFIISATIIAVGTSLPELVTSVVAAYKKNLDLAVGNIIGSNIFNILFVLGITAVIKPIATPALINIDILYLVGLSIVLFTFLFVGKRRELERWQGFSLLIIYIGYVVFLIIRG</sequence>
<name>A0A2M8DR39_9BACT</name>
<accession>A0A2M8DR39</accession>
<keyword evidence="3 5" id="KW-1133">Transmembrane helix</keyword>
<dbReference type="InterPro" id="IPR044880">
    <property type="entry name" value="NCX_ion-bd_dom_sf"/>
</dbReference>
<gene>
    <name evidence="7" type="ORF">CO073_02540</name>
</gene>
<evidence type="ECO:0000256" key="1">
    <source>
        <dbReference type="ARBA" id="ARBA00004141"/>
    </source>
</evidence>
<feature type="domain" description="Sodium/calcium exchanger membrane region" evidence="6">
    <location>
        <begin position="176"/>
        <end position="317"/>
    </location>
</feature>
<dbReference type="Gene3D" id="1.20.1420.30">
    <property type="entry name" value="NCX, central ion-binding region"/>
    <property type="match status" value="1"/>
</dbReference>
<dbReference type="Proteomes" id="UP000230136">
    <property type="component" value="Unassembled WGS sequence"/>
</dbReference>
<dbReference type="GO" id="GO:0005886">
    <property type="term" value="C:plasma membrane"/>
    <property type="evidence" value="ECO:0007669"/>
    <property type="project" value="TreeGrafter"/>
</dbReference>
<dbReference type="GO" id="GO:0005262">
    <property type="term" value="F:calcium channel activity"/>
    <property type="evidence" value="ECO:0007669"/>
    <property type="project" value="TreeGrafter"/>
</dbReference>
<evidence type="ECO:0000256" key="4">
    <source>
        <dbReference type="ARBA" id="ARBA00023136"/>
    </source>
</evidence>
<dbReference type="InterPro" id="IPR004481">
    <property type="entry name" value="K/Na/Ca-exchanger"/>
</dbReference>
<evidence type="ECO:0000256" key="5">
    <source>
        <dbReference type="SAM" id="Phobius"/>
    </source>
</evidence>
<feature type="transmembrane region" description="Helical" evidence="5">
    <location>
        <begin position="175"/>
        <end position="194"/>
    </location>
</feature>
<feature type="transmembrane region" description="Helical" evidence="5">
    <location>
        <begin position="240"/>
        <end position="262"/>
    </location>
</feature>
<feature type="transmembrane region" description="Helical" evidence="5">
    <location>
        <begin position="6"/>
        <end position="25"/>
    </location>
</feature>
<organism evidence="7 8">
    <name type="scientific">Candidatus Komeilibacteria bacterium CG_4_9_14_0_8_um_filter_36_9</name>
    <dbReference type="NCBI Taxonomy" id="1974473"/>
    <lineage>
        <taxon>Bacteria</taxon>
        <taxon>Candidatus Komeiliibacteriota</taxon>
    </lineage>
</organism>
<feature type="domain" description="Sodium/calcium exchanger membrane region" evidence="6">
    <location>
        <begin position="4"/>
        <end position="151"/>
    </location>
</feature>
<dbReference type="PANTHER" id="PTHR10846:SF8">
    <property type="entry name" value="INNER MEMBRANE PROTEIN YRBG"/>
    <property type="match status" value="1"/>
</dbReference>
<evidence type="ECO:0000313" key="7">
    <source>
        <dbReference type="EMBL" id="PJC01854.1"/>
    </source>
</evidence>
<protein>
    <submittedName>
        <fullName evidence="7">Sodium:proton exchanger</fullName>
    </submittedName>
</protein>
<feature type="transmembrane region" description="Helical" evidence="5">
    <location>
        <begin position="37"/>
        <end position="61"/>
    </location>
</feature>
<evidence type="ECO:0000259" key="6">
    <source>
        <dbReference type="Pfam" id="PF01699"/>
    </source>
</evidence>
<evidence type="ECO:0000256" key="2">
    <source>
        <dbReference type="ARBA" id="ARBA00022692"/>
    </source>
</evidence>
<proteinExistence type="predicted"/>
<dbReference type="PANTHER" id="PTHR10846">
    <property type="entry name" value="SODIUM/POTASSIUM/CALCIUM EXCHANGER"/>
    <property type="match status" value="1"/>
</dbReference>
<evidence type="ECO:0000313" key="8">
    <source>
        <dbReference type="Proteomes" id="UP000230136"/>
    </source>
</evidence>
<feature type="transmembrane region" description="Helical" evidence="5">
    <location>
        <begin position="136"/>
        <end position="155"/>
    </location>
</feature>
<dbReference type="EMBL" id="PFSY01000117">
    <property type="protein sequence ID" value="PJC01854.1"/>
    <property type="molecule type" value="Genomic_DNA"/>
</dbReference>
<reference evidence="8" key="1">
    <citation type="submission" date="2017-09" db="EMBL/GenBank/DDBJ databases">
        <title>Depth-based differentiation of microbial function through sediment-hosted aquifers and enrichment of novel symbionts in the deep terrestrial subsurface.</title>
        <authorList>
            <person name="Probst A.J."/>
            <person name="Ladd B."/>
            <person name="Jarett J.K."/>
            <person name="Geller-Mcgrath D.E."/>
            <person name="Sieber C.M.K."/>
            <person name="Emerson J.B."/>
            <person name="Anantharaman K."/>
            <person name="Thomas B.C."/>
            <person name="Malmstrom R."/>
            <person name="Stieglmeier M."/>
            <person name="Klingl A."/>
            <person name="Woyke T."/>
            <person name="Ryan C.M."/>
            <person name="Banfield J.F."/>
        </authorList>
    </citation>
    <scope>NUCLEOTIDE SEQUENCE [LARGE SCALE GENOMIC DNA]</scope>
</reference>
<dbReference type="GO" id="GO:0006874">
    <property type="term" value="P:intracellular calcium ion homeostasis"/>
    <property type="evidence" value="ECO:0007669"/>
    <property type="project" value="TreeGrafter"/>
</dbReference>
<feature type="transmembrane region" description="Helical" evidence="5">
    <location>
        <begin position="303"/>
        <end position="319"/>
    </location>
</feature>
<keyword evidence="2 5" id="KW-0812">Transmembrane</keyword>
<dbReference type="InterPro" id="IPR004837">
    <property type="entry name" value="NaCa_Exmemb"/>
</dbReference>
<dbReference type="AlphaFoldDB" id="A0A2M8DR39"/>
<comment type="subcellular location">
    <subcellularLocation>
        <location evidence="1">Membrane</location>
        <topology evidence="1">Multi-pass membrane protein</topology>
    </subcellularLocation>
</comment>
<dbReference type="Pfam" id="PF01699">
    <property type="entry name" value="Na_Ca_ex"/>
    <property type="match status" value="2"/>
</dbReference>